<dbReference type="Proteomes" id="UP000290289">
    <property type="component" value="Chromosome 7"/>
</dbReference>
<reference evidence="1 2" key="1">
    <citation type="submission" date="2018-10" db="EMBL/GenBank/DDBJ databases">
        <title>A high-quality apple genome assembly.</title>
        <authorList>
            <person name="Hu J."/>
        </authorList>
    </citation>
    <scope>NUCLEOTIDE SEQUENCE [LARGE SCALE GENOMIC DNA]</scope>
    <source>
        <strain evidence="2">cv. HFTH1</strain>
        <tissue evidence="1">Young leaf</tissue>
    </source>
</reference>
<accession>A0A498JNS3</accession>
<evidence type="ECO:0000313" key="2">
    <source>
        <dbReference type="Proteomes" id="UP000290289"/>
    </source>
</evidence>
<organism evidence="1 2">
    <name type="scientific">Malus domestica</name>
    <name type="common">Apple</name>
    <name type="synonym">Pyrus malus</name>
    <dbReference type="NCBI Taxonomy" id="3750"/>
    <lineage>
        <taxon>Eukaryota</taxon>
        <taxon>Viridiplantae</taxon>
        <taxon>Streptophyta</taxon>
        <taxon>Embryophyta</taxon>
        <taxon>Tracheophyta</taxon>
        <taxon>Spermatophyta</taxon>
        <taxon>Magnoliopsida</taxon>
        <taxon>eudicotyledons</taxon>
        <taxon>Gunneridae</taxon>
        <taxon>Pentapetalae</taxon>
        <taxon>rosids</taxon>
        <taxon>fabids</taxon>
        <taxon>Rosales</taxon>
        <taxon>Rosaceae</taxon>
        <taxon>Amygdaloideae</taxon>
        <taxon>Maleae</taxon>
        <taxon>Malus</taxon>
    </lineage>
</organism>
<dbReference type="EMBL" id="RDQH01000333">
    <property type="protein sequence ID" value="RXH94981.1"/>
    <property type="molecule type" value="Genomic_DNA"/>
</dbReference>
<name>A0A498JNS3_MALDO</name>
<protein>
    <submittedName>
        <fullName evidence="1">Uncharacterized protein</fullName>
    </submittedName>
</protein>
<gene>
    <name evidence="1" type="ORF">DVH24_024665</name>
</gene>
<proteinExistence type="predicted"/>
<comment type="caution">
    <text evidence="1">The sequence shown here is derived from an EMBL/GenBank/DDBJ whole genome shotgun (WGS) entry which is preliminary data.</text>
</comment>
<evidence type="ECO:0000313" key="1">
    <source>
        <dbReference type="EMBL" id="RXH94981.1"/>
    </source>
</evidence>
<dbReference type="AlphaFoldDB" id="A0A498JNS3"/>
<sequence length="108" mass="11809">MAAAPVTCGQEIEVPESIWYLALLVSLVWIEDLGTANQAAKVLTNGTTVNRILPCFAESNSCLWIREISMMNVIQGEEAGSSTELKRHYDTDSVFRENADAAVCSEIT</sequence>
<keyword evidence="2" id="KW-1185">Reference proteome</keyword>